<dbReference type="AlphaFoldDB" id="A0A8J5MN34"/>
<comment type="caution">
    <text evidence="1">The sequence shown here is derived from an EMBL/GenBank/DDBJ whole genome shotgun (WGS) entry which is preliminary data.</text>
</comment>
<dbReference type="InterPro" id="IPR052740">
    <property type="entry name" value="CE4"/>
</dbReference>
<dbReference type="Gene3D" id="3.20.20.370">
    <property type="entry name" value="Glycoside hydrolase/deacetylase"/>
    <property type="match status" value="1"/>
</dbReference>
<organism evidence="1 2">
    <name type="scientific">Homarus americanus</name>
    <name type="common">American lobster</name>
    <dbReference type="NCBI Taxonomy" id="6706"/>
    <lineage>
        <taxon>Eukaryota</taxon>
        <taxon>Metazoa</taxon>
        <taxon>Ecdysozoa</taxon>
        <taxon>Arthropoda</taxon>
        <taxon>Crustacea</taxon>
        <taxon>Multicrustacea</taxon>
        <taxon>Malacostraca</taxon>
        <taxon>Eumalacostraca</taxon>
        <taxon>Eucarida</taxon>
        <taxon>Decapoda</taxon>
        <taxon>Pleocyemata</taxon>
        <taxon>Astacidea</taxon>
        <taxon>Nephropoidea</taxon>
        <taxon>Nephropidae</taxon>
        <taxon>Homarus</taxon>
    </lineage>
</organism>
<dbReference type="PANTHER" id="PTHR45985">
    <property type="match status" value="1"/>
</dbReference>
<evidence type="ECO:0000313" key="2">
    <source>
        <dbReference type="Proteomes" id="UP000747542"/>
    </source>
</evidence>
<evidence type="ECO:0000313" key="1">
    <source>
        <dbReference type="EMBL" id="KAG7157310.1"/>
    </source>
</evidence>
<sequence length="109" mass="12750">MMREFGFIYDSSMAAPFSNPPLWPYTMDYKMPHKCMGTRQKCPSRSFPGIWEIVLNQLQAGVPAEDKACSITKSCKLRNRLLRGDRYLHTCFECPDIYPWLKNEFGIYL</sequence>
<name>A0A8J5MN34_HOMAM</name>
<dbReference type="PANTHER" id="PTHR45985:SF5">
    <property type="entry name" value="CHITIN AND LDLR BINDING DEACETYLASE 3"/>
    <property type="match status" value="1"/>
</dbReference>
<proteinExistence type="predicted"/>
<protein>
    <submittedName>
        <fullName evidence="1">Uncharacterized protein</fullName>
    </submittedName>
</protein>
<keyword evidence="2" id="KW-1185">Reference proteome</keyword>
<dbReference type="EMBL" id="JAHLQT010037514">
    <property type="protein sequence ID" value="KAG7157310.1"/>
    <property type="molecule type" value="Genomic_DNA"/>
</dbReference>
<gene>
    <name evidence="1" type="ORF">Hamer_G005718</name>
</gene>
<reference evidence="1" key="1">
    <citation type="journal article" date="2021" name="Sci. Adv.">
        <title>The American lobster genome reveals insights on longevity, neural, and immune adaptations.</title>
        <authorList>
            <person name="Polinski J.M."/>
            <person name="Zimin A.V."/>
            <person name="Clark K.F."/>
            <person name="Kohn A.B."/>
            <person name="Sadowski N."/>
            <person name="Timp W."/>
            <person name="Ptitsyn A."/>
            <person name="Khanna P."/>
            <person name="Romanova D.Y."/>
            <person name="Williams P."/>
            <person name="Greenwood S.J."/>
            <person name="Moroz L.L."/>
            <person name="Walt D.R."/>
            <person name="Bodnar A.G."/>
        </authorList>
    </citation>
    <scope>NUCLEOTIDE SEQUENCE</scope>
    <source>
        <strain evidence="1">GMGI-L3</strain>
    </source>
</reference>
<dbReference type="Proteomes" id="UP000747542">
    <property type="component" value="Unassembled WGS sequence"/>
</dbReference>
<accession>A0A8J5MN34</accession>